<dbReference type="Proteomes" id="UP000811255">
    <property type="component" value="Unassembled WGS sequence"/>
</dbReference>
<name>A0ABS5W4Y4_9SPHN</name>
<dbReference type="Gene3D" id="3.10.450.50">
    <property type="match status" value="1"/>
</dbReference>
<feature type="compositionally biased region" description="Basic and acidic residues" evidence="1">
    <location>
        <begin position="9"/>
        <end position="23"/>
    </location>
</feature>
<feature type="region of interest" description="Disordered" evidence="1">
    <location>
        <begin position="1"/>
        <end position="23"/>
    </location>
</feature>
<accession>A0ABS5W4Y4</accession>
<comment type="caution">
    <text evidence="2">The sequence shown here is derived from an EMBL/GenBank/DDBJ whole genome shotgun (WGS) entry which is preliminary data.</text>
</comment>
<dbReference type="SUPFAM" id="SSF54427">
    <property type="entry name" value="NTF2-like"/>
    <property type="match status" value="1"/>
</dbReference>
<organism evidence="2 3">
    <name type="scientific">Croceibacterium selenioxidans</name>
    <dbReference type="NCBI Taxonomy" id="2838833"/>
    <lineage>
        <taxon>Bacteria</taxon>
        <taxon>Pseudomonadati</taxon>
        <taxon>Pseudomonadota</taxon>
        <taxon>Alphaproteobacteria</taxon>
        <taxon>Sphingomonadales</taxon>
        <taxon>Erythrobacteraceae</taxon>
        <taxon>Croceibacterium</taxon>
    </lineage>
</organism>
<dbReference type="InterPro" id="IPR032710">
    <property type="entry name" value="NTF2-like_dom_sf"/>
</dbReference>
<sequence length="216" mass="23891">MSAQQGEAFRLDDRGGRRDRDRYLRANPSKVIATELAFARTAQEKGQWTAFAQFAADDAVMFVPQPVLAKEWLKKQQNPAQAVRWQPHQVWSSCDGSLAVTKGAWQRPDGSVGYFTTVWARQKNHEYKWVMDQGDVLQQPLEVPELIGASSADCGRVDPFAFPAAEGGSRREGRSKDNSLVWSATVDAAGARTVSVRMWQGGEMKEVFSGRVAAAS</sequence>
<gene>
    <name evidence="2" type="ORF">KK137_10755</name>
</gene>
<evidence type="ECO:0008006" key="4">
    <source>
        <dbReference type="Google" id="ProtNLM"/>
    </source>
</evidence>
<keyword evidence="3" id="KW-1185">Reference proteome</keyword>
<proteinExistence type="predicted"/>
<evidence type="ECO:0000313" key="2">
    <source>
        <dbReference type="EMBL" id="MBT2134815.1"/>
    </source>
</evidence>
<evidence type="ECO:0000313" key="3">
    <source>
        <dbReference type="Proteomes" id="UP000811255"/>
    </source>
</evidence>
<protein>
    <recommendedName>
        <fullName evidence="4">DUF4440 domain-containing protein</fullName>
    </recommendedName>
</protein>
<evidence type="ECO:0000256" key="1">
    <source>
        <dbReference type="SAM" id="MobiDB-lite"/>
    </source>
</evidence>
<reference evidence="2 3" key="1">
    <citation type="submission" date="2021-05" db="EMBL/GenBank/DDBJ databases">
        <title>Croceibacterium sp. LX-88 genome sequence.</title>
        <authorList>
            <person name="Luo X."/>
        </authorList>
    </citation>
    <scope>NUCLEOTIDE SEQUENCE [LARGE SCALE GENOMIC DNA]</scope>
    <source>
        <strain evidence="2 3">LX-88</strain>
    </source>
</reference>
<dbReference type="EMBL" id="JAHFVK010000002">
    <property type="protein sequence ID" value="MBT2134815.1"/>
    <property type="molecule type" value="Genomic_DNA"/>
</dbReference>